<evidence type="ECO:0000313" key="1">
    <source>
        <dbReference type="EMBL" id="KAG5636982.1"/>
    </source>
</evidence>
<keyword evidence="2" id="KW-1185">Reference proteome</keyword>
<reference evidence="1" key="2">
    <citation type="submission" date="2021-10" db="EMBL/GenBank/DDBJ databases">
        <title>Phylogenomics reveals ancestral predisposition of the termite-cultivated fungus Termitomyces towards a domesticated lifestyle.</title>
        <authorList>
            <person name="Auxier B."/>
            <person name="Grum-Grzhimaylo A."/>
            <person name="Cardenas M.E."/>
            <person name="Lodge J.D."/>
            <person name="Laessoe T."/>
            <person name="Pedersen O."/>
            <person name="Smith M.E."/>
            <person name="Kuyper T.W."/>
            <person name="Franco-Molano E.A."/>
            <person name="Baroni T.J."/>
            <person name="Aanen D.K."/>
        </authorList>
    </citation>
    <scope>NUCLEOTIDE SEQUENCE</scope>
    <source>
        <strain evidence="1">D49</strain>
    </source>
</reference>
<gene>
    <name evidence="1" type="ORF">H0H81_006188</name>
</gene>
<protein>
    <submittedName>
        <fullName evidence="1">Uncharacterized protein</fullName>
    </submittedName>
</protein>
<name>A0A9P7FXN9_9AGAR</name>
<dbReference type="EMBL" id="JABCKI010005872">
    <property type="protein sequence ID" value="KAG5636982.1"/>
    <property type="molecule type" value="Genomic_DNA"/>
</dbReference>
<dbReference type="Proteomes" id="UP000717328">
    <property type="component" value="Unassembled WGS sequence"/>
</dbReference>
<reference evidence="1" key="1">
    <citation type="submission" date="2021-02" db="EMBL/GenBank/DDBJ databases">
        <authorList>
            <person name="Nieuwenhuis M."/>
            <person name="Van De Peppel L.J.J."/>
        </authorList>
    </citation>
    <scope>NUCLEOTIDE SEQUENCE</scope>
    <source>
        <strain evidence="1">D49</strain>
    </source>
</reference>
<dbReference type="AlphaFoldDB" id="A0A9P7FXN9"/>
<sequence length="180" mass="19639">MSYKHPSKDVDEGPIIIDTFAPRPLMCDLSPTSSASSDLESPESSPCSSFDAFVSTRSRVVRVCGVLVAYFVTALMPFDTQLYNLPRLAEAYLSAVFLPQSNLRGPIPAPVSLWTLREEYAGPRPDTVWAVFRTHEEAAAALSLSNPALSVTTALESDLEPFHKLRRFILAPPVSAALLT</sequence>
<proteinExistence type="predicted"/>
<accession>A0A9P7FXN9</accession>
<comment type="caution">
    <text evidence="1">The sequence shown here is derived from an EMBL/GenBank/DDBJ whole genome shotgun (WGS) entry which is preliminary data.</text>
</comment>
<evidence type="ECO:0000313" key="2">
    <source>
        <dbReference type="Proteomes" id="UP000717328"/>
    </source>
</evidence>
<dbReference type="OrthoDB" id="3071120at2759"/>
<organism evidence="1 2">
    <name type="scientific">Sphagnurus paluster</name>
    <dbReference type="NCBI Taxonomy" id="117069"/>
    <lineage>
        <taxon>Eukaryota</taxon>
        <taxon>Fungi</taxon>
        <taxon>Dikarya</taxon>
        <taxon>Basidiomycota</taxon>
        <taxon>Agaricomycotina</taxon>
        <taxon>Agaricomycetes</taxon>
        <taxon>Agaricomycetidae</taxon>
        <taxon>Agaricales</taxon>
        <taxon>Tricholomatineae</taxon>
        <taxon>Lyophyllaceae</taxon>
        <taxon>Sphagnurus</taxon>
    </lineage>
</organism>